<feature type="transmembrane region" description="Helical" evidence="2">
    <location>
        <begin position="12"/>
        <end position="31"/>
    </location>
</feature>
<organism evidence="3 4">
    <name type="scientific">Enterococcus saccharolyticus subsp. saccharolyticus ATCC 43076</name>
    <dbReference type="NCBI Taxonomy" id="1139996"/>
    <lineage>
        <taxon>Bacteria</taxon>
        <taxon>Bacillati</taxon>
        <taxon>Bacillota</taxon>
        <taxon>Bacilli</taxon>
        <taxon>Lactobacillales</taxon>
        <taxon>Enterococcaceae</taxon>
        <taxon>Enterococcus</taxon>
    </lineage>
</organism>
<evidence type="ECO:0000256" key="1">
    <source>
        <dbReference type="SAM" id="MobiDB-lite"/>
    </source>
</evidence>
<keyword evidence="2" id="KW-1133">Transmembrane helix</keyword>
<dbReference type="AlphaFoldDB" id="S0NMB3"/>
<name>S0NMB3_9ENTE</name>
<feature type="transmembrane region" description="Helical" evidence="2">
    <location>
        <begin position="37"/>
        <end position="57"/>
    </location>
</feature>
<keyword evidence="4" id="KW-1185">Reference proteome</keyword>
<evidence type="ECO:0000313" key="3">
    <source>
        <dbReference type="EMBL" id="EOT28083.1"/>
    </source>
</evidence>
<dbReference type="EMBL" id="AHYT01000009">
    <property type="protein sequence ID" value="EOT28083.1"/>
    <property type="molecule type" value="Genomic_DNA"/>
</dbReference>
<evidence type="ECO:0000256" key="2">
    <source>
        <dbReference type="SAM" id="Phobius"/>
    </source>
</evidence>
<dbReference type="RefSeq" id="WP_016175767.1">
    <property type="nucleotide sequence ID" value="NZ_KE136389.1"/>
</dbReference>
<keyword evidence="2" id="KW-0472">Membrane</keyword>
<feature type="compositionally biased region" description="Polar residues" evidence="1">
    <location>
        <begin position="66"/>
        <end position="90"/>
    </location>
</feature>
<feature type="region of interest" description="Disordered" evidence="1">
    <location>
        <begin position="65"/>
        <end position="90"/>
    </location>
</feature>
<proteinExistence type="predicted"/>
<reference evidence="3 4" key="1">
    <citation type="submission" date="2013-03" db="EMBL/GenBank/DDBJ databases">
        <title>The Genome Sequence of Enterococcus saccharolyticus ATCC_43076 (Illumina only assembly).</title>
        <authorList>
            <consortium name="The Broad Institute Genomics Platform"/>
            <consortium name="The Broad Institute Genome Sequencing Center for Infectious Disease"/>
            <person name="Earl A."/>
            <person name="Russ C."/>
            <person name="Gilmore M."/>
            <person name="Surin D."/>
            <person name="Walker B."/>
            <person name="Young S."/>
            <person name="Zeng Q."/>
            <person name="Gargeya S."/>
            <person name="Fitzgerald M."/>
            <person name="Haas B."/>
            <person name="Abouelleil A."/>
            <person name="Allen A.W."/>
            <person name="Alvarado L."/>
            <person name="Arachchi H.M."/>
            <person name="Berlin A.M."/>
            <person name="Chapman S.B."/>
            <person name="Gainer-Dewar J."/>
            <person name="Goldberg J."/>
            <person name="Griggs A."/>
            <person name="Gujja S."/>
            <person name="Hansen M."/>
            <person name="Howarth C."/>
            <person name="Imamovic A."/>
            <person name="Ireland A."/>
            <person name="Larimer J."/>
            <person name="McCowan C."/>
            <person name="Murphy C."/>
            <person name="Pearson M."/>
            <person name="Poon T.W."/>
            <person name="Priest M."/>
            <person name="Roberts A."/>
            <person name="Saif S."/>
            <person name="Shea T."/>
            <person name="Sisk P."/>
            <person name="Sykes S."/>
            <person name="Wortman J."/>
            <person name="Nusbaum C."/>
            <person name="Birren B."/>
        </authorList>
    </citation>
    <scope>NUCLEOTIDE SEQUENCE [LARGE SCALE GENOMIC DNA]</scope>
    <source>
        <strain evidence="3 4">ATCC 43076</strain>
    </source>
</reference>
<sequence>MKYYHLISGSMMLFGVQYLLQNILQIPLAAWVRILFFILQFIIFIAYALLLCVLLFASKRQKRTFKQQPKQPHTPANMQKIISLNNLPKA</sequence>
<accession>S0NMB3</accession>
<dbReference type="Proteomes" id="UP000014136">
    <property type="component" value="Unassembled WGS sequence"/>
</dbReference>
<keyword evidence="2" id="KW-0812">Transmembrane</keyword>
<evidence type="ECO:0000313" key="4">
    <source>
        <dbReference type="Proteomes" id="UP000014136"/>
    </source>
</evidence>
<protein>
    <submittedName>
        <fullName evidence="3">Uncharacterized protein</fullName>
    </submittedName>
</protein>
<dbReference type="HOGENOM" id="CLU_2436263_0_0_9"/>
<gene>
    <name evidence="3" type="ORF">OMQ_01998</name>
</gene>
<comment type="caution">
    <text evidence="3">The sequence shown here is derived from an EMBL/GenBank/DDBJ whole genome shotgun (WGS) entry which is preliminary data.</text>
</comment>